<evidence type="ECO:0000259" key="1">
    <source>
        <dbReference type="PROSITE" id="PS50011"/>
    </source>
</evidence>
<keyword evidence="2" id="KW-1185">Reference proteome</keyword>
<dbReference type="InterPro" id="IPR034372">
    <property type="entry name" value="UHMK1"/>
</dbReference>
<reference evidence="3" key="1">
    <citation type="submission" date="2025-08" db="UniProtKB">
        <authorList>
            <consortium name="RefSeq"/>
        </authorList>
    </citation>
    <scope>IDENTIFICATION</scope>
    <source>
        <tissue evidence="3">Tentacle</tissue>
    </source>
</reference>
<dbReference type="RefSeq" id="XP_031568978.1">
    <property type="nucleotide sequence ID" value="XM_031713118.1"/>
</dbReference>
<dbReference type="Gene3D" id="3.30.200.20">
    <property type="entry name" value="Phosphorylase Kinase, domain 1"/>
    <property type="match status" value="1"/>
</dbReference>
<proteinExistence type="predicted"/>
<dbReference type="GeneID" id="116303549"/>
<dbReference type="PANTHER" id="PTHR46962:SF1">
    <property type="entry name" value="SERINE_THREONINE-PROTEIN KINASE KIST"/>
    <property type="match status" value="1"/>
</dbReference>
<dbReference type="AlphaFoldDB" id="A0A6P8IRV4"/>
<dbReference type="InterPro" id="IPR012677">
    <property type="entry name" value="Nucleotide-bd_a/b_plait_sf"/>
</dbReference>
<dbReference type="Proteomes" id="UP000515163">
    <property type="component" value="Unplaced"/>
</dbReference>
<evidence type="ECO:0000313" key="3">
    <source>
        <dbReference type="RefSeq" id="XP_031568978.1"/>
    </source>
</evidence>
<dbReference type="GO" id="GO:0071598">
    <property type="term" value="C:neuronal ribonucleoprotein granule"/>
    <property type="evidence" value="ECO:0007669"/>
    <property type="project" value="TreeGrafter"/>
</dbReference>
<sequence>MELEPGDILEGSEEKWEVLRFLGKGKCCSVFEARLEGEGLDNERRAALKFYKKEEKYTSAGMNEAQILQKIHSEDESSSYGRCFVVKLLDVFSCDGYLCLINPLLSCSLYHILTKGSWENGLPMYVVQKCCRDLAGGIEYLRQKHIVHGDIKPTNIMWDSKNEVFQFVDFGLSFTEGQQPAQQIQSPGFQAPEAQEWNKNVLKPVTEVPMCSSACDTWSMACVLFLLHTGQSLFQVDSHLSIICHACHQDHPVDCIHGKEVTNQLLQHSSQNKDVFSKNHLESMTDLLIKMVKCRPDDRITPSEILDHSFLSPQLTITNPSLVELLFLPTRVLLLTNMFENTSELNQSDEYEDFIDDIKEECSRFGVVKSVRIPCVEYGSTNTDLLGKLKEVQKIRRKVMAAQQLELNKNKFIHPKKKKKIEKRNEKQFVL</sequence>
<dbReference type="Gene3D" id="1.10.510.10">
    <property type="entry name" value="Transferase(Phosphotransferase) domain 1"/>
    <property type="match status" value="1"/>
</dbReference>
<feature type="domain" description="Protein kinase" evidence="1">
    <location>
        <begin position="16"/>
        <end position="311"/>
    </location>
</feature>
<dbReference type="GO" id="GO:0043021">
    <property type="term" value="F:ribonucleoprotein complex binding"/>
    <property type="evidence" value="ECO:0007669"/>
    <property type="project" value="TreeGrafter"/>
</dbReference>
<dbReference type="PROSITE" id="PS50011">
    <property type="entry name" value="PROTEIN_KINASE_DOM"/>
    <property type="match status" value="1"/>
</dbReference>
<dbReference type="GO" id="GO:0046825">
    <property type="term" value="P:regulation of protein export from nucleus"/>
    <property type="evidence" value="ECO:0007669"/>
    <property type="project" value="TreeGrafter"/>
</dbReference>
<evidence type="ECO:0000313" key="2">
    <source>
        <dbReference type="Proteomes" id="UP000515163"/>
    </source>
</evidence>
<name>A0A6P8IRV4_ACTTE</name>
<dbReference type="SMART" id="SM00220">
    <property type="entry name" value="S_TKc"/>
    <property type="match status" value="1"/>
</dbReference>
<gene>
    <name evidence="3" type="primary">LOC116303549</name>
</gene>
<dbReference type="PANTHER" id="PTHR46962">
    <property type="entry name" value="SERINE/THREONINE-PROTEIN KINASE KIST"/>
    <property type="match status" value="1"/>
</dbReference>
<dbReference type="InterPro" id="IPR000719">
    <property type="entry name" value="Prot_kinase_dom"/>
</dbReference>
<protein>
    <submittedName>
        <fullName evidence="3">Serine/threonine-protein kinase Kist-like isoform X2</fullName>
    </submittedName>
</protein>
<accession>A0A6P8IRV4</accession>
<dbReference type="GO" id="GO:0005634">
    <property type="term" value="C:nucleus"/>
    <property type="evidence" value="ECO:0007669"/>
    <property type="project" value="TreeGrafter"/>
</dbReference>
<dbReference type="OrthoDB" id="10266058at2759"/>
<dbReference type="GO" id="GO:0045948">
    <property type="term" value="P:positive regulation of translational initiation"/>
    <property type="evidence" value="ECO:0007669"/>
    <property type="project" value="TreeGrafter"/>
</dbReference>
<dbReference type="GO" id="GO:0004674">
    <property type="term" value="F:protein serine/threonine kinase activity"/>
    <property type="evidence" value="ECO:0007669"/>
    <property type="project" value="InterPro"/>
</dbReference>
<dbReference type="InterPro" id="IPR011009">
    <property type="entry name" value="Kinase-like_dom_sf"/>
</dbReference>
<organism evidence="2 3">
    <name type="scientific">Actinia tenebrosa</name>
    <name type="common">Australian red waratah sea anemone</name>
    <dbReference type="NCBI Taxonomy" id="6105"/>
    <lineage>
        <taxon>Eukaryota</taxon>
        <taxon>Metazoa</taxon>
        <taxon>Cnidaria</taxon>
        <taxon>Anthozoa</taxon>
        <taxon>Hexacorallia</taxon>
        <taxon>Actiniaria</taxon>
        <taxon>Actiniidae</taxon>
        <taxon>Actinia</taxon>
    </lineage>
</organism>
<dbReference type="SUPFAM" id="SSF56112">
    <property type="entry name" value="Protein kinase-like (PK-like)"/>
    <property type="match status" value="1"/>
</dbReference>
<dbReference type="Gene3D" id="3.30.70.330">
    <property type="match status" value="1"/>
</dbReference>
<dbReference type="Pfam" id="PF00069">
    <property type="entry name" value="Pkinase"/>
    <property type="match status" value="1"/>
</dbReference>
<dbReference type="GO" id="GO:0005524">
    <property type="term" value="F:ATP binding"/>
    <property type="evidence" value="ECO:0007669"/>
    <property type="project" value="InterPro"/>
</dbReference>